<name>A0A6B9WIE4_9CAUD</name>
<organism evidence="1 2">
    <name type="scientific">Escherichia phage mellemsur</name>
    <dbReference type="NCBI Taxonomy" id="2696418"/>
    <lineage>
        <taxon>Viruses</taxon>
        <taxon>Duplodnaviria</taxon>
        <taxon>Heunggongvirae</taxon>
        <taxon>Uroviricota</taxon>
        <taxon>Caudoviricetes</taxon>
        <taxon>Autographivirales</taxon>
        <taxon>Autoscriptoviridae</taxon>
        <taxon>Stentvirinae</taxon>
        <taxon>Bonnellvirus</taxon>
        <taxon>Bonnellvirus mellemsur</taxon>
    </lineage>
</organism>
<proteinExistence type="predicted"/>
<dbReference type="EMBL" id="MN850570">
    <property type="protein sequence ID" value="QHR65413.1"/>
    <property type="molecule type" value="Genomic_DNA"/>
</dbReference>
<keyword evidence="2" id="KW-1185">Reference proteome</keyword>
<sequence>MSIITITDAQRYELGYRCGIAANVTQRFINDTRTVTAAQAADIETAITNLVAALEAAGYAGTPEGSALLADGATVSVVNSAGNDAHNATANVTGTTLDNVQLVLSTAALVDHTDSTEIRRFDGSILGITTATARVADGLLSNVRLPANADAVLNGSTYSIRNSAGADAHNATALVASNGALTGFNLAATVAMVDNGDALAIPVTGTYVDTVTFTVASGVITGIALS</sequence>
<dbReference type="Proteomes" id="UP000464219">
    <property type="component" value="Segment"/>
</dbReference>
<evidence type="ECO:0000313" key="1">
    <source>
        <dbReference type="EMBL" id="QHR65413.1"/>
    </source>
</evidence>
<reference evidence="2" key="1">
    <citation type="submission" date="2019-12" db="EMBL/GenBank/DDBJ databases">
        <authorList>
            <person name="Olsen N.S."/>
            <person name="Junco L.M.F."/>
            <person name="Kot W."/>
            <person name="Hansen L.H."/>
        </authorList>
    </citation>
    <scope>NUCLEOTIDE SEQUENCE [LARGE SCALE GENOMIC DNA]</scope>
</reference>
<accession>A0A6B9WIE4</accession>
<gene>
    <name evidence="1" type="ORF">mellemsur_12</name>
</gene>
<evidence type="ECO:0000313" key="2">
    <source>
        <dbReference type="Proteomes" id="UP000464219"/>
    </source>
</evidence>
<protein>
    <submittedName>
        <fullName evidence="1">Uncharacterized protein</fullName>
    </submittedName>
</protein>